<accession>A0A7M2H6G7</accession>
<dbReference type="CDD" id="cd07085">
    <property type="entry name" value="ALDH_F6_MMSDH"/>
    <property type="match status" value="1"/>
</dbReference>
<organism evidence="5 6">
    <name type="scientific">Cupriavidus basilensis</name>
    <dbReference type="NCBI Taxonomy" id="68895"/>
    <lineage>
        <taxon>Bacteria</taxon>
        <taxon>Pseudomonadati</taxon>
        <taxon>Pseudomonadota</taxon>
        <taxon>Betaproteobacteria</taxon>
        <taxon>Burkholderiales</taxon>
        <taxon>Burkholderiaceae</taxon>
        <taxon>Cupriavidus</taxon>
    </lineage>
</organism>
<dbReference type="RefSeq" id="WP_193692235.1">
    <property type="nucleotide sequence ID" value="NZ_CP062804.1"/>
</dbReference>
<evidence type="ECO:0000313" key="6">
    <source>
        <dbReference type="Proteomes" id="UP000397656"/>
    </source>
</evidence>
<dbReference type="InterPro" id="IPR010061">
    <property type="entry name" value="MeMal-semiAld_DH"/>
</dbReference>
<dbReference type="EC" id="1.2.1.27" evidence="1"/>
<dbReference type="FunFam" id="3.40.309.10:FF:000002">
    <property type="entry name" value="Methylmalonate-semialdehyde dehydrogenase (Acylating)"/>
    <property type="match status" value="1"/>
</dbReference>
<dbReference type="Gene3D" id="3.40.309.10">
    <property type="entry name" value="Aldehyde Dehydrogenase, Chain A, domain 2"/>
    <property type="match status" value="1"/>
</dbReference>
<dbReference type="AlphaFoldDB" id="A0A7M2H6G7"/>
<dbReference type="PANTHER" id="PTHR43866">
    <property type="entry name" value="MALONATE-SEMIALDEHYDE DEHYDROGENASE"/>
    <property type="match status" value="1"/>
</dbReference>
<evidence type="ECO:0000259" key="4">
    <source>
        <dbReference type="Pfam" id="PF00171"/>
    </source>
</evidence>
<evidence type="ECO:0000313" key="5">
    <source>
        <dbReference type="EMBL" id="QOT80530.1"/>
    </source>
</evidence>
<dbReference type="Gene3D" id="3.40.605.10">
    <property type="entry name" value="Aldehyde Dehydrogenase, Chain A, domain 1"/>
    <property type="match status" value="1"/>
</dbReference>
<keyword evidence="2" id="KW-0560">Oxidoreductase</keyword>
<dbReference type="GO" id="GO:0004491">
    <property type="term" value="F:methylmalonate-semialdehyde dehydrogenase (acylating, NAD) activity"/>
    <property type="evidence" value="ECO:0007669"/>
    <property type="project" value="UniProtKB-EC"/>
</dbReference>
<name>A0A7M2H6G7_9BURK</name>
<dbReference type="PROSITE" id="PS00070">
    <property type="entry name" value="ALDEHYDE_DEHYDR_CYS"/>
    <property type="match status" value="1"/>
</dbReference>
<dbReference type="InterPro" id="IPR016162">
    <property type="entry name" value="Ald_DH_N"/>
</dbReference>
<dbReference type="GO" id="GO:0006574">
    <property type="term" value="P:L-valine catabolic process"/>
    <property type="evidence" value="ECO:0007669"/>
    <property type="project" value="TreeGrafter"/>
</dbReference>
<gene>
    <name evidence="5" type="ORF">F7R26_024125</name>
</gene>
<evidence type="ECO:0000256" key="3">
    <source>
        <dbReference type="ARBA" id="ARBA00023027"/>
    </source>
</evidence>
<keyword evidence="3" id="KW-0520">NAD</keyword>
<feature type="domain" description="Aldehyde dehydrogenase" evidence="4">
    <location>
        <begin position="26"/>
        <end position="486"/>
    </location>
</feature>
<sequence length="506" mass="53870">MKTPIAYTEGGQLGHYINGSRVASVSGRTQDVFNPATGAAARTVALGSVDEAGSAVAAAAAAFPAWADTPPIRRARVMQRFLQLMNEHRDTLAAMITAEHGKVFSDAQGEVSRGIDIIEFACGIPQLLKGDYTDQVSTGMDNWTLRQPLGVVVGITPFNFPCMVPCWMFPIALAAGNTFVLKPSERDPSASLFMADLLTEAGLPAGVFNVVQGDKVVVDALIEHPDVKAVSFVGSTPIAQYISERSAHFGKRVQALGGAKNHLVVMPDADIEQAVDALIGAGYGSAGERCMAISIAVLVGDVADKILPLLAERVKALVIGNGMNAEAEMGPIVTRQALERIEGYVGLGVEEGATLVVDGRDCRVPGHEAGFFTGGTLFDNVTPAMRIYKEEIFGPVLGCVRVKDFAQAVQLVNDHEFGNGVACYTSDGGVAREFARRIQVGMVGINVPIPVPMAWHGFGGWKRSLFGDTHAYGEEGVRFYTKQKSVMQRWPDSIGKGAEFAMPTAK</sequence>
<evidence type="ECO:0000256" key="1">
    <source>
        <dbReference type="ARBA" id="ARBA00013048"/>
    </source>
</evidence>
<dbReference type="InterPro" id="IPR016163">
    <property type="entry name" value="Ald_DH_C"/>
</dbReference>
<dbReference type="InterPro" id="IPR015590">
    <property type="entry name" value="Aldehyde_DH_dom"/>
</dbReference>
<dbReference type="NCBIfam" id="TIGR01722">
    <property type="entry name" value="MMSDH"/>
    <property type="match status" value="1"/>
</dbReference>
<dbReference type="GO" id="GO:0006210">
    <property type="term" value="P:thymine catabolic process"/>
    <property type="evidence" value="ECO:0007669"/>
    <property type="project" value="TreeGrafter"/>
</dbReference>
<proteinExistence type="predicted"/>
<dbReference type="EMBL" id="CP062804">
    <property type="protein sequence ID" value="QOT80530.1"/>
    <property type="molecule type" value="Genomic_DNA"/>
</dbReference>
<dbReference type="FunFam" id="3.40.605.10:FF:000003">
    <property type="entry name" value="Methylmalonate-semialdehyde dehydrogenase [acylating]"/>
    <property type="match status" value="1"/>
</dbReference>
<dbReference type="InterPro" id="IPR016160">
    <property type="entry name" value="Ald_DH_CS_CYS"/>
</dbReference>
<dbReference type="Pfam" id="PF00171">
    <property type="entry name" value="Aldedh"/>
    <property type="match status" value="1"/>
</dbReference>
<evidence type="ECO:0000256" key="2">
    <source>
        <dbReference type="ARBA" id="ARBA00023002"/>
    </source>
</evidence>
<reference evidence="5 6" key="1">
    <citation type="submission" date="2020-10" db="EMBL/GenBank/DDBJ databases">
        <title>Complete genome sequence of Cupriavidus basilensis CCUG 49340T.</title>
        <authorList>
            <person name="Salva-Serra F."/>
            <person name="Donoso R.A."/>
            <person name="Cho K.H."/>
            <person name="Yoo J.A."/>
            <person name="Lee K."/>
            <person name="Yoon S.-H."/>
            <person name="Perez-Pantoja D."/>
            <person name="Moore E.R.B."/>
        </authorList>
    </citation>
    <scope>NUCLEOTIDE SEQUENCE [LARGE SCALE GENOMIC DNA]</scope>
    <source>
        <strain evidence="6">CCUG 49340</strain>
    </source>
</reference>
<dbReference type="SUPFAM" id="SSF53720">
    <property type="entry name" value="ALDH-like"/>
    <property type="match status" value="1"/>
</dbReference>
<dbReference type="Proteomes" id="UP000397656">
    <property type="component" value="Chromosome 2"/>
</dbReference>
<dbReference type="PANTHER" id="PTHR43866:SF4">
    <property type="entry name" value="MALONATE-SEMIALDEHYDE DEHYDROGENASE"/>
    <property type="match status" value="1"/>
</dbReference>
<dbReference type="GeneID" id="98404028"/>
<dbReference type="InterPro" id="IPR016161">
    <property type="entry name" value="Ald_DH/histidinol_DH"/>
</dbReference>
<protein>
    <recommendedName>
        <fullName evidence="1">methylmalonate-semialdehyde dehydrogenase (CoA acylating)</fullName>
        <ecNumber evidence="1">1.2.1.27</ecNumber>
    </recommendedName>
</protein>